<keyword evidence="3 8" id="KW-0812">Transmembrane</keyword>
<comment type="similarity">
    <text evidence="2 6">Belongs to the CDC50/LEM3 family.</text>
</comment>
<proteinExistence type="inferred from homology"/>
<evidence type="ECO:0000256" key="7">
    <source>
        <dbReference type="SAM" id="MobiDB-lite"/>
    </source>
</evidence>
<comment type="subcellular location">
    <subcellularLocation>
        <location evidence="1">Membrane</location>
        <topology evidence="1">Multi-pass membrane protein</topology>
    </subcellularLocation>
</comment>
<dbReference type="GO" id="GO:0005886">
    <property type="term" value="C:plasma membrane"/>
    <property type="evidence" value="ECO:0007669"/>
    <property type="project" value="TreeGrafter"/>
</dbReference>
<protein>
    <submittedName>
        <fullName evidence="9">Cell cycle control protein</fullName>
    </submittedName>
</protein>
<dbReference type="PANTHER" id="PTHR10926:SF0">
    <property type="entry name" value="CDC50, ISOFORM A"/>
    <property type="match status" value="1"/>
</dbReference>
<dbReference type="GO" id="GO:0005783">
    <property type="term" value="C:endoplasmic reticulum"/>
    <property type="evidence" value="ECO:0007669"/>
    <property type="project" value="TreeGrafter"/>
</dbReference>
<feature type="transmembrane region" description="Helical" evidence="8">
    <location>
        <begin position="342"/>
        <end position="363"/>
    </location>
</feature>
<dbReference type="Pfam" id="PF03381">
    <property type="entry name" value="CDC50"/>
    <property type="match status" value="1"/>
</dbReference>
<name>A0A0F7SSS1_PHARH</name>
<dbReference type="PANTHER" id="PTHR10926">
    <property type="entry name" value="CELL CYCLE CONTROL PROTEIN 50"/>
    <property type="match status" value="1"/>
</dbReference>
<dbReference type="InterPro" id="IPR005045">
    <property type="entry name" value="CDC50/LEM3_fam"/>
</dbReference>
<evidence type="ECO:0000256" key="6">
    <source>
        <dbReference type="PIRNR" id="PIRNR015840"/>
    </source>
</evidence>
<feature type="transmembrane region" description="Helical" evidence="8">
    <location>
        <begin position="50"/>
        <end position="71"/>
    </location>
</feature>
<keyword evidence="4 8" id="KW-1133">Transmembrane helix</keyword>
<evidence type="ECO:0000313" key="9">
    <source>
        <dbReference type="EMBL" id="CED85237.1"/>
    </source>
</evidence>
<dbReference type="PIRSF" id="PIRSF015840">
    <property type="entry name" value="DUF284_TM_euk"/>
    <property type="match status" value="1"/>
</dbReference>
<sequence>MGLFARKRKDAAADGTEQTEVGKAKNKKPAATAFKQQRLKAWQPILTPRTVLPTLFIMGLIFAPIGGVLIWGSNKITEFTLDYTECDTQSSTLTDMPSSKFSYSLASGHSSTSISNPQWSYTNSTTGNVWERQVCTLEFDVPYDLDPSVFLYYKLTNYYQNHRRYVQSVDTDQLHGSAQSASTLNSGNCKPITSIGGLPVYPCGLIANSVFNDTFNTPTLISTSQVYNFTSNGITWSNEHKKYLDAGYKNVSQVAVPPNWVERYGSTYTEFPKLYDDPHFMVWMRTAGLPTFRKLFFRNVEETMAQGRYRIEIYMNYPVKQFNGTKSMVISTVSWIGGKNSFLGWAYVAAAALFALLGLLGTVRHLMKPRRLGDMSLLSWNQPKK</sequence>
<dbReference type="AlphaFoldDB" id="A0A0F7SSS1"/>
<dbReference type="GO" id="GO:0045332">
    <property type="term" value="P:phospholipid translocation"/>
    <property type="evidence" value="ECO:0007669"/>
    <property type="project" value="UniProtKB-UniRule"/>
</dbReference>
<evidence type="ECO:0000256" key="3">
    <source>
        <dbReference type="ARBA" id="ARBA00022692"/>
    </source>
</evidence>
<dbReference type="GO" id="GO:0005794">
    <property type="term" value="C:Golgi apparatus"/>
    <property type="evidence" value="ECO:0007669"/>
    <property type="project" value="TreeGrafter"/>
</dbReference>
<dbReference type="EMBL" id="LN483332">
    <property type="protein sequence ID" value="CED85237.1"/>
    <property type="molecule type" value="Genomic_DNA"/>
</dbReference>
<feature type="region of interest" description="Disordered" evidence="7">
    <location>
        <begin position="1"/>
        <end position="29"/>
    </location>
</feature>
<evidence type="ECO:0000256" key="8">
    <source>
        <dbReference type="SAM" id="Phobius"/>
    </source>
</evidence>
<evidence type="ECO:0000256" key="4">
    <source>
        <dbReference type="ARBA" id="ARBA00022989"/>
    </source>
</evidence>
<accession>A0A0F7SSS1</accession>
<organism evidence="9">
    <name type="scientific">Phaffia rhodozyma</name>
    <name type="common">Yeast</name>
    <name type="synonym">Xanthophyllomyces dendrorhous</name>
    <dbReference type="NCBI Taxonomy" id="264483"/>
    <lineage>
        <taxon>Eukaryota</taxon>
        <taxon>Fungi</taxon>
        <taxon>Dikarya</taxon>
        <taxon>Basidiomycota</taxon>
        <taxon>Agaricomycotina</taxon>
        <taxon>Tremellomycetes</taxon>
        <taxon>Cystofilobasidiales</taxon>
        <taxon>Mrakiaceae</taxon>
        <taxon>Phaffia</taxon>
    </lineage>
</organism>
<evidence type="ECO:0000256" key="2">
    <source>
        <dbReference type="ARBA" id="ARBA00009457"/>
    </source>
</evidence>
<evidence type="ECO:0000256" key="5">
    <source>
        <dbReference type="ARBA" id="ARBA00023136"/>
    </source>
</evidence>
<reference evidence="9" key="1">
    <citation type="submission" date="2014-08" db="EMBL/GenBank/DDBJ databases">
        <authorList>
            <person name="Sharma Rahul"/>
            <person name="Thines Marco"/>
        </authorList>
    </citation>
    <scope>NUCLEOTIDE SEQUENCE</scope>
</reference>
<keyword evidence="5 6" id="KW-0472">Membrane</keyword>
<evidence type="ECO:0000256" key="1">
    <source>
        <dbReference type="ARBA" id="ARBA00004141"/>
    </source>
</evidence>